<organism evidence="2 3">
    <name type="scientific">Champsocephalus esox</name>
    <name type="common">pike icefish</name>
    <dbReference type="NCBI Taxonomy" id="159716"/>
    <lineage>
        <taxon>Eukaryota</taxon>
        <taxon>Metazoa</taxon>
        <taxon>Chordata</taxon>
        <taxon>Craniata</taxon>
        <taxon>Vertebrata</taxon>
        <taxon>Euteleostomi</taxon>
        <taxon>Actinopterygii</taxon>
        <taxon>Neopterygii</taxon>
        <taxon>Teleostei</taxon>
        <taxon>Neoteleostei</taxon>
        <taxon>Acanthomorphata</taxon>
        <taxon>Eupercaria</taxon>
        <taxon>Perciformes</taxon>
        <taxon>Notothenioidei</taxon>
        <taxon>Channichthyidae</taxon>
        <taxon>Champsocephalus</taxon>
    </lineage>
</organism>
<evidence type="ECO:0000313" key="3">
    <source>
        <dbReference type="Proteomes" id="UP001335648"/>
    </source>
</evidence>
<dbReference type="SUPFAM" id="SSF56672">
    <property type="entry name" value="DNA/RNA polymerases"/>
    <property type="match status" value="1"/>
</dbReference>
<keyword evidence="3" id="KW-1185">Reference proteome</keyword>
<accession>A0AAN8BF09</accession>
<dbReference type="InterPro" id="IPR043128">
    <property type="entry name" value="Rev_trsase/Diguanyl_cyclase"/>
</dbReference>
<sequence length="154" mass="16597">MTVVSDPAKALALAQELSVLLAKGAIEPVDPLLHPGGFCSAYFLVSKKVSGFRPVLDLRGINRFLKVLPFHMLTTADTLCVVTQGEWFATADLRDAYFHVPIARLAGLRASSGPGYGAPLNSCSPVGPNGPSTLQRRQRRQRRKLQSAHSLSMG</sequence>
<evidence type="ECO:0000256" key="1">
    <source>
        <dbReference type="SAM" id="MobiDB-lite"/>
    </source>
</evidence>
<gene>
    <name evidence="2" type="ORF">CesoFtcFv8_019901</name>
</gene>
<protein>
    <recommendedName>
        <fullName evidence="4">Reverse transcriptase domain-containing protein</fullName>
    </recommendedName>
</protein>
<name>A0AAN8BF09_9TELE</name>
<comment type="caution">
    <text evidence="2">The sequence shown here is derived from an EMBL/GenBank/DDBJ whole genome shotgun (WGS) entry which is preliminary data.</text>
</comment>
<proteinExistence type="predicted"/>
<reference evidence="2 3" key="1">
    <citation type="journal article" date="2023" name="Mol. Biol. Evol.">
        <title>Genomics of Secondarily Temperate Adaptation in the Only Non-Antarctic Icefish.</title>
        <authorList>
            <person name="Rivera-Colon A.G."/>
            <person name="Rayamajhi N."/>
            <person name="Minhas B.F."/>
            <person name="Madrigal G."/>
            <person name="Bilyk K.T."/>
            <person name="Yoon V."/>
            <person name="Hune M."/>
            <person name="Gregory S."/>
            <person name="Cheng C.H.C."/>
            <person name="Catchen J.M."/>
        </authorList>
    </citation>
    <scope>NUCLEOTIDE SEQUENCE [LARGE SCALE GENOMIC DNA]</scope>
    <source>
        <strain evidence="2">JC2023a</strain>
    </source>
</reference>
<evidence type="ECO:0008006" key="4">
    <source>
        <dbReference type="Google" id="ProtNLM"/>
    </source>
</evidence>
<dbReference type="InterPro" id="IPR052055">
    <property type="entry name" value="Hepadnavirus_pol/RT"/>
</dbReference>
<dbReference type="AlphaFoldDB" id="A0AAN8BF09"/>
<dbReference type="InterPro" id="IPR043502">
    <property type="entry name" value="DNA/RNA_pol_sf"/>
</dbReference>
<dbReference type="Gene3D" id="3.30.70.270">
    <property type="match status" value="1"/>
</dbReference>
<dbReference type="PANTHER" id="PTHR33050">
    <property type="entry name" value="REVERSE TRANSCRIPTASE DOMAIN-CONTAINING PROTEIN"/>
    <property type="match status" value="1"/>
</dbReference>
<feature type="compositionally biased region" description="Basic residues" evidence="1">
    <location>
        <begin position="136"/>
        <end position="146"/>
    </location>
</feature>
<feature type="region of interest" description="Disordered" evidence="1">
    <location>
        <begin position="119"/>
        <end position="154"/>
    </location>
</feature>
<dbReference type="PANTHER" id="PTHR33050:SF7">
    <property type="entry name" value="RIBONUCLEASE H"/>
    <property type="match status" value="1"/>
</dbReference>
<dbReference type="Proteomes" id="UP001335648">
    <property type="component" value="Unassembled WGS sequence"/>
</dbReference>
<dbReference type="Gene3D" id="3.10.10.10">
    <property type="entry name" value="HIV Type 1 Reverse Transcriptase, subunit A, domain 1"/>
    <property type="match status" value="1"/>
</dbReference>
<evidence type="ECO:0000313" key="2">
    <source>
        <dbReference type="EMBL" id="KAK5883593.1"/>
    </source>
</evidence>
<dbReference type="EMBL" id="JAULUE010002061">
    <property type="protein sequence ID" value="KAK5883593.1"/>
    <property type="molecule type" value="Genomic_DNA"/>
</dbReference>